<organism evidence="1 2">
    <name type="scientific">Paeniroseomonas aquatica</name>
    <dbReference type="NCBI Taxonomy" id="373043"/>
    <lineage>
        <taxon>Bacteria</taxon>
        <taxon>Pseudomonadati</taxon>
        <taxon>Pseudomonadota</taxon>
        <taxon>Alphaproteobacteria</taxon>
        <taxon>Acetobacterales</taxon>
        <taxon>Acetobacteraceae</taxon>
        <taxon>Paeniroseomonas</taxon>
    </lineage>
</organism>
<evidence type="ECO:0000313" key="1">
    <source>
        <dbReference type="EMBL" id="MDN3567498.1"/>
    </source>
</evidence>
<accession>A0ABT8ACS5</accession>
<dbReference type="SFLD" id="SFLDG01135">
    <property type="entry name" value="C1.5.6:_HAD__Beta-PGM__Phospha"/>
    <property type="match status" value="1"/>
</dbReference>
<dbReference type="RefSeq" id="WP_290319538.1">
    <property type="nucleotide sequence ID" value="NZ_JAUFPN010000194.1"/>
</dbReference>
<name>A0ABT8ACS5_9PROT</name>
<keyword evidence="2" id="KW-1185">Reference proteome</keyword>
<dbReference type="InterPro" id="IPR023198">
    <property type="entry name" value="PGP-like_dom2"/>
</dbReference>
<gene>
    <name evidence="1" type="ORF">QWZ14_24230</name>
</gene>
<dbReference type="PANTHER" id="PTHR43434">
    <property type="entry name" value="PHOSPHOGLYCOLATE PHOSPHATASE"/>
    <property type="match status" value="1"/>
</dbReference>
<dbReference type="EMBL" id="JAUFPN010000194">
    <property type="protein sequence ID" value="MDN3567498.1"/>
    <property type="molecule type" value="Genomic_DNA"/>
</dbReference>
<dbReference type="CDD" id="cd07505">
    <property type="entry name" value="HAD_BPGM-like"/>
    <property type="match status" value="1"/>
</dbReference>
<keyword evidence="1" id="KW-0378">Hydrolase</keyword>
<dbReference type="PANTHER" id="PTHR43434:SF16">
    <property type="entry name" value="BLL8046 PROTEIN"/>
    <property type="match status" value="1"/>
</dbReference>
<dbReference type="Gene3D" id="3.40.50.1000">
    <property type="entry name" value="HAD superfamily/HAD-like"/>
    <property type="match status" value="1"/>
</dbReference>
<dbReference type="InterPro" id="IPR050155">
    <property type="entry name" value="HAD-like_hydrolase_sf"/>
</dbReference>
<reference evidence="2" key="1">
    <citation type="journal article" date="2019" name="Int. J. Syst. Evol. Microbiol.">
        <title>The Global Catalogue of Microorganisms (GCM) 10K type strain sequencing project: providing services to taxonomists for standard genome sequencing and annotation.</title>
        <authorList>
            <consortium name="The Broad Institute Genomics Platform"/>
            <consortium name="The Broad Institute Genome Sequencing Center for Infectious Disease"/>
            <person name="Wu L."/>
            <person name="Ma J."/>
        </authorList>
    </citation>
    <scope>NUCLEOTIDE SEQUENCE [LARGE SCALE GENOMIC DNA]</scope>
    <source>
        <strain evidence="2">CECT 7131</strain>
    </source>
</reference>
<dbReference type="SFLD" id="SFLDS00003">
    <property type="entry name" value="Haloacid_Dehalogenase"/>
    <property type="match status" value="1"/>
</dbReference>
<sequence length="228" mass="24106">MRIKAVLFDVDGTLVDSVDLHAQAWVDAFAEIGQAIPFATMRAQIGKGGDQLMPVFLPPAALQEKGKALETRRGEIFREGYLPRVRAFPEAAALVRRVAAAGLRSALASSAKEEELAALKRILGLEDDRLDAETSSSDAEHSKPFPDIFEAALARLPGVTPAETIVIGDTPYDAEAAGRAGIRAIGMLCGGFPEADLRAAGCIAIYRDPAHLLAEFDASPLGGAAQVQ</sequence>
<comment type="caution">
    <text evidence="1">The sequence shown here is derived from an EMBL/GenBank/DDBJ whole genome shotgun (WGS) entry which is preliminary data.</text>
</comment>
<dbReference type="InterPro" id="IPR023214">
    <property type="entry name" value="HAD_sf"/>
</dbReference>
<dbReference type="Gene3D" id="1.10.150.240">
    <property type="entry name" value="Putative phosphatase, domain 2"/>
    <property type="match status" value="1"/>
</dbReference>
<dbReference type="Pfam" id="PF00702">
    <property type="entry name" value="Hydrolase"/>
    <property type="match status" value="1"/>
</dbReference>
<evidence type="ECO:0000313" key="2">
    <source>
        <dbReference type="Proteomes" id="UP001529369"/>
    </source>
</evidence>
<dbReference type="GO" id="GO:0016787">
    <property type="term" value="F:hydrolase activity"/>
    <property type="evidence" value="ECO:0007669"/>
    <property type="project" value="UniProtKB-KW"/>
</dbReference>
<dbReference type="SUPFAM" id="SSF56784">
    <property type="entry name" value="HAD-like"/>
    <property type="match status" value="1"/>
</dbReference>
<dbReference type="EC" id="3.-.-.-" evidence="1"/>
<dbReference type="Proteomes" id="UP001529369">
    <property type="component" value="Unassembled WGS sequence"/>
</dbReference>
<dbReference type="SFLD" id="SFLDG01129">
    <property type="entry name" value="C1.5:_HAD__Beta-PGM__Phosphata"/>
    <property type="match status" value="1"/>
</dbReference>
<protein>
    <submittedName>
        <fullName evidence="1">HAD family hydrolase</fullName>
        <ecNumber evidence="1">3.-.-.-</ecNumber>
    </submittedName>
</protein>
<dbReference type="InterPro" id="IPR036412">
    <property type="entry name" value="HAD-like_sf"/>
</dbReference>
<proteinExistence type="predicted"/>